<dbReference type="EMBL" id="OX596093">
    <property type="protein sequence ID" value="CAN0572241.1"/>
    <property type="molecule type" value="Genomic_DNA"/>
</dbReference>
<sequence>MRHRQPAAPGLSKPQLLHSASPLPHLPDPLPGSALCVPKEEAAGFVSAGVRGEAVKETLYPRRQSRRPRSHESLRAHRGVPGASQGLGDPAAGSPLRPCRPQASGKI</sequence>
<proteinExistence type="predicted"/>
<dbReference type="Proteomes" id="UP001162501">
    <property type="component" value="Chromosome 9"/>
</dbReference>
<organism evidence="1 2">
    <name type="scientific">Rangifer tarandus platyrhynchus</name>
    <name type="common">Svalbard reindeer</name>
    <dbReference type="NCBI Taxonomy" id="3082113"/>
    <lineage>
        <taxon>Eukaryota</taxon>
        <taxon>Metazoa</taxon>
        <taxon>Chordata</taxon>
        <taxon>Craniata</taxon>
        <taxon>Vertebrata</taxon>
        <taxon>Euteleostomi</taxon>
        <taxon>Mammalia</taxon>
        <taxon>Eutheria</taxon>
        <taxon>Laurasiatheria</taxon>
        <taxon>Artiodactyla</taxon>
        <taxon>Ruminantia</taxon>
        <taxon>Pecora</taxon>
        <taxon>Cervidae</taxon>
        <taxon>Odocoileinae</taxon>
        <taxon>Rangifer</taxon>
    </lineage>
</organism>
<evidence type="ECO:0000313" key="1">
    <source>
        <dbReference type="EMBL" id="CAN0572241.1"/>
    </source>
</evidence>
<reference evidence="1" key="1">
    <citation type="submission" date="2023-05" db="EMBL/GenBank/DDBJ databases">
        <authorList>
            <consortium name="ELIXIR-Norway"/>
        </authorList>
    </citation>
    <scope>NUCLEOTIDE SEQUENCE</scope>
</reference>
<accession>A0AC60AAN5</accession>
<evidence type="ECO:0000313" key="2">
    <source>
        <dbReference type="Proteomes" id="UP001162501"/>
    </source>
</evidence>
<reference evidence="1" key="2">
    <citation type="submission" date="2025-03" db="EMBL/GenBank/DDBJ databases">
        <authorList>
            <consortium name="ELIXIR-Norway"/>
            <consortium name="Elixir Norway"/>
        </authorList>
    </citation>
    <scope>NUCLEOTIDE SEQUENCE</scope>
</reference>
<gene>
    <name evidence="1" type="ORF">MRATA1EN22A_LOCUS28440</name>
</gene>
<name>A0AC60AAN5_RANTA</name>
<protein>
    <submittedName>
        <fullName evidence="1">Uncharacterized protein</fullName>
    </submittedName>
</protein>